<dbReference type="InterPro" id="IPR027417">
    <property type="entry name" value="P-loop_NTPase"/>
</dbReference>
<keyword evidence="7" id="KW-1185">Reference proteome</keyword>
<comment type="caution">
    <text evidence="6">The sequence shown here is derived from an EMBL/GenBank/DDBJ whole genome shotgun (WGS) entry which is preliminary data.</text>
</comment>
<evidence type="ECO:0000313" key="6">
    <source>
        <dbReference type="EMBL" id="RKH35804.1"/>
    </source>
</evidence>
<evidence type="ECO:0000256" key="2">
    <source>
        <dbReference type="ARBA" id="ARBA00022741"/>
    </source>
</evidence>
<dbReference type="PANTHER" id="PTHR30050:SF4">
    <property type="entry name" value="ATP-BINDING PROTEIN RV3427C IN INSERTION SEQUENCE-RELATED"/>
    <property type="match status" value="1"/>
</dbReference>
<dbReference type="Gene3D" id="3.40.50.300">
    <property type="entry name" value="P-loop containing nucleotide triphosphate hydrolases"/>
    <property type="match status" value="1"/>
</dbReference>
<dbReference type="SMART" id="SM00382">
    <property type="entry name" value="AAA"/>
    <property type="match status" value="1"/>
</dbReference>
<reference evidence="7" key="1">
    <citation type="submission" date="2018-09" db="EMBL/GenBank/DDBJ databases">
        <authorList>
            <person name="Livingstone P.G."/>
            <person name="Whitworth D.E."/>
        </authorList>
    </citation>
    <scope>NUCLEOTIDE SEQUENCE [LARGE SCALE GENOMIC DNA]</scope>
    <source>
        <strain evidence="7">CA040B</strain>
    </source>
</reference>
<gene>
    <name evidence="6" type="ORF">D7X12_33610</name>
</gene>
<dbReference type="RefSeq" id="WP_120629306.1">
    <property type="nucleotide sequence ID" value="NZ_RAWG01000314.1"/>
</dbReference>
<dbReference type="InterPro" id="IPR002611">
    <property type="entry name" value="IstB_ATP-bd"/>
</dbReference>
<dbReference type="InterPro" id="IPR003593">
    <property type="entry name" value="AAA+_ATPase"/>
</dbReference>
<evidence type="ECO:0000259" key="5">
    <source>
        <dbReference type="SMART" id="SM00382"/>
    </source>
</evidence>
<dbReference type="CDD" id="cd00009">
    <property type="entry name" value="AAA"/>
    <property type="match status" value="1"/>
</dbReference>
<dbReference type="InterPro" id="IPR028350">
    <property type="entry name" value="DNAC/IstB-like"/>
</dbReference>
<feature type="domain" description="AAA+ ATPase" evidence="5">
    <location>
        <begin position="99"/>
        <end position="231"/>
    </location>
</feature>
<organism evidence="6 7">
    <name type="scientific">Corallococcus sicarius</name>
    <dbReference type="NCBI Taxonomy" id="2316726"/>
    <lineage>
        <taxon>Bacteria</taxon>
        <taxon>Pseudomonadati</taxon>
        <taxon>Myxococcota</taxon>
        <taxon>Myxococcia</taxon>
        <taxon>Myxococcales</taxon>
        <taxon>Cystobacterineae</taxon>
        <taxon>Myxococcaceae</taxon>
        <taxon>Corallococcus</taxon>
    </lineage>
</organism>
<name>A0A3A8N8W5_9BACT</name>
<dbReference type="EMBL" id="RAWG01000314">
    <property type="protein sequence ID" value="RKH35804.1"/>
    <property type="molecule type" value="Genomic_DNA"/>
</dbReference>
<evidence type="ECO:0000256" key="1">
    <source>
        <dbReference type="ARBA" id="ARBA00008059"/>
    </source>
</evidence>
<comment type="similarity">
    <text evidence="1">Belongs to the IS21/IS1162 putative ATP-binding protein family.</text>
</comment>
<dbReference type="PANTHER" id="PTHR30050">
    <property type="entry name" value="CHROMOSOMAL REPLICATION INITIATOR PROTEIN DNAA"/>
    <property type="match status" value="1"/>
</dbReference>
<protein>
    <submittedName>
        <fullName evidence="6">Transposase</fullName>
    </submittedName>
</protein>
<dbReference type="GO" id="GO:0006260">
    <property type="term" value="P:DNA replication"/>
    <property type="evidence" value="ECO:0007669"/>
    <property type="project" value="TreeGrafter"/>
</dbReference>
<evidence type="ECO:0000256" key="4">
    <source>
        <dbReference type="SAM" id="MobiDB-lite"/>
    </source>
</evidence>
<dbReference type="OrthoDB" id="8150723at2"/>
<dbReference type="AlphaFoldDB" id="A0A3A8N8W5"/>
<keyword evidence="3" id="KW-0067">ATP-binding</keyword>
<dbReference type="Proteomes" id="UP000273405">
    <property type="component" value="Unassembled WGS sequence"/>
</dbReference>
<evidence type="ECO:0000256" key="3">
    <source>
        <dbReference type="ARBA" id="ARBA00022840"/>
    </source>
</evidence>
<dbReference type="Pfam" id="PF01695">
    <property type="entry name" value="IstB_IS21"/>
    <property type="match status" value="1"/>
</dbReference>
<sequence length="255" mass="28725">MSPTDALVPLLKKLRLSGVLQSLQLRTQQAVDDNLSHSEFLYRLLGDEAERRDSKQLSQRVRRAAFEHARTLEDFDFHFNPSVPKAKVLELGTCGFLERHDNVLIVGPTGVGKSHLAQALGHRACRAGYSALYLGAHELLQQLRAARGDGTYEKRLVRFTSPELLIIDDLGLRGLTQDEPADLYEVVRQRYERKSTVITSNRAIEEWPPLFGDPLMASAAMDRLLHHSHVLVIEGDSFRNPPPTRRRKSSSAEAR</sequence>
<dbReference type="PIRSF" id="PIRSF003073">
    <property type="entry name" value="DNAC_TnpB_IstB"/>
    <property type="match status" value="1"/>
</dbReference>
<evidence type="ECO:0000313" key="7">
    <source>
        <dbReference type="Proteomes" id="UP000273405"/>
    </source>
</evidence>
<keyword evidence="2" id="KW-0547">Nucleotide-binding</keyword>
<proteinExistence type="inferred from homology"/>
<dbReference type="GO" id="GO:0005524">
    <property type="term" value="F:ATP binding"/>
    <property type="evidence" value="ECO:0007669"/>
    <property type="project" value="UniProtKB-KW"/>
</dbReference>
<dbReference type="NCBIfam" id="NF038214">
    <property type="entry name" value="IS21_help_AAA"/>
    <property type="match status" value="1"/>
</dbReference>
<feature type="region of interest" description="Disordered" evidence="4">
    <location>
        <begin position="236"/>
        <end position="255"/>
    </location>
</feature>
<accession>A0A3A8N8W5</accession>
<dbReference type="SUPFAM" id="SSF52540">
    <property type="entry name" value="P-loop containing nucleoside triphosphate hydrolases"/>
    <property type="match status" value="1"/>
</dbReference>
<dbReference type="InterPro" id="IPR047661">
    <property type="entry name" value="IstB"/>
</dbReference>